<evidence type="ECO:0000313" key="3">
    <source>
        <dbReference type="EMBL" id="QTC92286.1"/>
    </source>
</evidence>
<gene>
    <name evidence="3" type="ORF">IFJ75_05170</name>
</gene>
<proteinExistence type="predicted"/>
<feature type="compositionally biased region" description="Polar residues" evidence="1">
    <location>
        <begin position="133"/>
        <end position="144"/>
    </location>
</feature>
<dbReference type="InterPro" id="IPR011990">
    <property type="entry name" value="TPR-like_helical_dom_sf"/>
</dbReference>
<dbReference type="PANTHER" id="PTHR11102">
    <property type="entry name" value="SEL-1-LIKE PROTEIN"/>
    <property type="match status" value="1"/>
</dbReference>
<evidence type="ECO:0000256" key="2">
    <source>
        <dbReference type="SAM" id="SignalP"/>
    </source>
</evidence>
<feature type="compositionally biased region" description="Pro residues" evidence="1">
    <location>
        <begin position="64"/>
        <end position="75"/>
    </location>
</feature>
<dbReference type="Gene3D" id="1.25.40.10">
    <property type="entry name" value="Tetratricopeptide repeat domain"/>
    <property type="match status" value="2"/>
</dbReference>
<evidence type="ECO:0000313" key="4">
    <source>
        <dbReference type="Proteomes" id="UP000663918"/>
    </source>
</evidence>
<dbReference type="PRINTS" id="PR01217">
    <property type="entry name" value="PRICHEXTENSN"/>
</dbReference>
<dbReference type="Proteomes" id="UP000663918">
    <property type="component" value="Chromosome"/>
</dbReference>
<evidence type="ECO:0000256" key="1">
    <source>
        <dbReference type="SAM" id="MobiDB-lite"/>
    </source>
</evidence>
<reference evidence="3" key="1">
    <citation type="submission" date="2020-09" db="EMBL/GenBank/DDBJ databases">
        <title>Brevundimonas sp. LVF2 isolated from a puddle in Goettingen, Germany.</title>
        <authorList>
            <person name="Friedrich I."/>
            <person name="Klassen A."/>
            <person name="Hannes N."/>
            <person name="Schneider D."/>
            <person name="Hertel R."/>
            <person name="Daniel R."/>
        </authorList>
    </citation>
    <scope>NUCLEOTIDE SEQUENCE</scope>
    <source>
        <strain evidence="3">LVF2</strain>
    </source>
</reference>
<feature type="signal peptide" evidence="2">
    <location>
        <begin position="1"/>
        <end position="21"/>
    </location>
</feature>
<dbReference type="RefSeq" id="WP_207931567.1">
    <property type="nucleotide sequence ID" value="NZ_CP062222.1"/>
</dbReference>
<keyword evidence="4" id="KW-1185">Reference proteome</keyword>
<dbReference type="InterPro" id="IPR006597">
    <property type="entry name" value="Sel1-like"/>
</dbReference>
<dbReference type="PANTHER" id="PTHR11102:SF160">
    <property type="entry name" value="ERAD-ASSOCIATED E3 UBIQUITIN-PROTEIN LIGASE COMPONENT HRD3"/>
    <property type="match status" value="1"/>
</dbReference>
<feature type="region of interest" description="Disordered" evidence="1">
    <location>
        <begin position="60"/>
        <end position="144"/>
    </location>
</feature>
<dbReference type="SUPFAM" id="SSF81901">
    <property type="entry name" value="HCP-like"/>
    <property type="match status" value="1"/>
</dbReference>
<dbReference type="AlphaFoldDB" id="A0A975C6S8"/>
<keyword evidence="2" id="KW-0732">Signal</keyword>
<name>A0A975C6S8_9CAUL</name>
<dbReference type="SMART" id="SM00671">
    <property type="entry name" value="SEL1"/>
    <property type="match status" value="5"/>
</dbReference>
<feature type="chain" id="PRO_5037791393" evidence="2">
    <location>
        <begin position="22"/>
        <end position="439"/>
    </location>
</feature>
<feature type="compositionally biased region" description="Pro residues" evidence="1">
    <location>
        <begin position="100"/>
        <end position="123"/>
    </location>
</feature>
<sequence length="439" mass="45811">MFRRLIPVLVLLAAAPGVSRAQMAGGLRLESVETCAQLTTFTARNPGFDGAMIAAKREALGGCAPPPPRITPRPAPARAAPAPRVRPHAPNPPIARTVPTPAPAPPPAPTPVPVRPPPAPRPLPSTITPRLNAPTSTPRLNTTVSPTVGLNLAPVDASESLSAAIQARVQAPIVAAAAAPEPEPVATLPPSAPSGCRWASVADAVLECGEGSGWRVVEGANITPDTVDAAARGDALAMANLGYFYEVQPAPIGDRAEAIRQYRGAADRGVAAAQYNLALLYDAGVPGEVQPDPDQAYPLFRKAAEAGIVPAMGRLGEYLYQGWGGAPRDDREARLWLERAGDGGDPRVQYYLALFHLDGLAGFKPDPMAAAALMLTSAQGGDARAMFRTGQNFERGLGVGRDLGEATRWYARAAEAGDPDARARLAQLSTPVIRPMAGW</sequence>
<organism evidence="3 4">
    <name type="scientific">Brevundimonas goettingensis</name>
    <dbReference type="NCBI Taxonomy" id="2774190"/>
    <lineage>
        <taxon>Bacteria</taxon>
        <taxon>Pseudomonadati</taxon>
        <taxon>Pseudomonadota</taxon>
        <taxon>Alphaproteobacteria</taxon>
        <taxon>Caulobacterales</taxon>
        <taxon>Caulobacteraceae</taxon>
        <taxon>Brevundimonas</taxon>
    </lineage>
</organism>
<protein>
    <submittedName>
        <fullName evidence="3">Sel1 repeat family protein</fullName>
    </submittedName>
</protein>
<dbReference type="KEGG" id="bgoe:IFJ75_05170"/>
<dbReference type="Pfam" id="PF08238">
    <property type="entry name" value="Sel1"/>
    <property type="match status" value="5"/>
</dbReference>
<accession>A0A975C6S8</accession>
<dbReference type="InterPro" id="IPR050767">
    <property type="entry name" value="Sel1_AlgK"/>
</dbReference>
<dbReference type="EMBL" id="CP062222">
    <property type="protein sequence ID" value="QTC92286.1"/>
    <property type="molecule type" value="Genomic_DNA"/>
</dbReference>